<feature type="non-terminal residue" evidence="1">
    <location>
        <position position="1"/>
    </location>
</feature>
<sequence>LLTGGCHTPNHRWVITAALGFMYKLTGQPELKERAEQWLAEGIDCTEDGEWTERSNGIYNAVSDIVLFYAAELFNLPDLLEPVRKNLRMMAHMIHPDGEVVTDYSGRQDFG</sequence>
<accession>A0ABS7CN92</accession>
<dbReference type="Proteomes" id="UP001519887">
    <property type="component" value="Unassembled WGS sequence"/>
</dbReference>
<organism evidence="1 2">
    <name type="scientific">Paenibacillus sepulcri</name>
    <dbReference type="NCBI Taxonomy" id="359917"/>
    <lineage>
        <taxon>Bacteria</taxon>
        <taxon>Bacillati</taxon>
        <taxon>Bacillota</taxon>
        <taxon>Bacilli</taxon>
        <taxon>Bacillales</taxon>
        <taxon>Paenibacillaceae</taxon>
        <taxon>Paenibacillus</taxon>
    </lineage>
</organism>
<evidence type="ECO:0000313" key="2">
    <source>
        <dbReference type="Proteomes" id="UP001519887"/>
    </source>
</evidence>
<proteinExistence type="predicted"/>
<reference evidence="1 2" key="1">
    <citation type="submission" date="2021-07" db="EMBL/GenBank/DDBJ databases">
        <title>Paenibacillus radiodurans sp. nov., isolated from the southeastern edge of Tengger Desert.</title>
        <authorList>
            <person name="Zhang G."/>
        </authorList>
    </citation>
    <scope>NUCLEOTIDE SEQUENCE [LARGE SCALE GENOMIC DNA]</scope>
    <source>
        <strain evidence="1 2">CCM 7311</strain>
    </source>
</reference>
<keyword evidence="2" id="KW-1185">Reference proteome</keyword>
<comment type="caution">
    <text evidence="1">The sequence shown here is derived from an EMBL/GenBank/DDBJ whole genome shotgun (WGS) entry which is preliminary data.</text>
</comment>
<evidence type="ECO:0000313" key="1">
    <source>
        <dbReference type="EMBL" id="MBW7462267.1"/>
    </source>
</evidence>
<evidence type="ECO:0008006" key="3">
    <source>
        <dbReference type="Google" id="ProtNLM"/>
    </source>
</evidence>
<gene>
    <name evidence="1" type="ORF">K0U00_50270</name>
</gene>
<protein>
    <recommendedName>
        <fullName evidence="3">Prenyltransferase</fullName>
    </recommendedName>
</protein>
<dbReference type="EMBL" id="JAHZIK010003749">
    <property type="protein sequence ID" value="MBW7462267.1"/>
    <property type="molecule type" value="Genomic_DNA"/>
</dbReference>
<name>A0ABS7CN92_9BACL</name>
<feature type="non-terminal residue" evidence="1">
    <location>
        <position position="111"/>
    </location>
</feature>